<name>A0ABQ3WZG3_9ACTN</name>
<comment type="caution">
    <text evidence="1">The sequence shown here is derived from an EMBL/GenBank/DDBJ whole genome shotgun (WGS) entry which is preliminary data.</text>
</comment>
<evidence type="ECO:0008006" key="2">
    <source>
        <dbReference type="Google" id="ProtNLM"/>
    </source>
</evidence>
<sequence>MTGEESDPESRMPLHLAVRPGGACRVCGAPWPCEPQRITLAREYRHARTSLLVYLALHMIEAMEHTPATEAGHLYGRYLGWVPSADDWNGSVPAVEDARHGARAA</sequence>
<protein>
    <recommendedName>
        <fullName evidence="2">Flavin reductase</fullName>
    </recommendedName>
</protein>
<accession>A0ABQ3WZG3</accession>
<evidence type="ECO:0000313" key="1">
    <source>
        <dbReference type="EMBL" id="GID51581.1"/>
    </source>
</evidence>
<gene>
    <name evidence="1" type="ORF">Aca07nite_88560</name>
</gene>
<reference evidence="1" key="1">
    <citation type="submission" date="2021-01" db="EMBL/GenBank/DDBJ databases">
        <title>Whole genome shotgun sequence of Actinoplanes capillaceus NBRC 16408.</title>
        <authorList>
            <person name="Komaki H."/>
            <person name="Tamura T."/>
        </authorList>
    </citation>
    <scope>NUCLEOTIDE SEQUENCE [LARGE SCALE GENOMIC DNA]</scope>
    <source>
        <strain evidence="1">NBRC 16408</strain>
    </source>
</reference>
<proteinExistence type="predicted"/>
<dbReference type="EMBL" id="BOMF01000194">
    <property type="protein sequence ID" value="GID51581.1"/>
    <property type="molecule type" value="Genomic_DNA"/>
</dbReference>
<organism evidence="1">
    <name type="scientific">Actinoplanes campanulatus</name>
    <dbReference type="NCBI Taxonomy" id="113559"/>
    <lineage>
        <taxon>Bacteria</taxon>
        <taxon>Bacillati</taxon>
        <taxon>Actinomycetota</taxon>
        <taxon>Actinomycetes</taxon>
        <taxon>Micromonosporales</taxon>
        <taxon>Micromonosporaceae</taxon>
        <taxon>Actinoplanes</taxon>
    </lineage>
</organism>